<protein>
    <recommendedName>
        <fullName evidence="1">Cobaltochelatase subunit CobN</fullName>
        <ecNumber evidence="1">6.6.1.2</ecNumber>
    </recommendedName>
</protein>
<accession>A0A516H0Q9</accession>
<keyword evidence="3" id="KW-0436">Ligase</keyword>
<dbReference type="Proteomes" id="UP000317496">
    <property type="component" value="Chromosome"/>
</dbReference>
<dbReference type="AlphaFoldDB" id="A0A516H0Q9"/>
<evidence type="ECO:0000259" key="2">
    <source>
        <dbReference type="Pfam" id="PF02514"/>
    </source>
</evidence>
<dbReference type="EMBL" id="CP041636">
    <property type="protein sequence ID" value="QDO97170.1"/>
    <property type="molecule type" value="Genomic_DNA"/>
</dbReference>
<dbReference type="EC" id="6.6.1.2" evidence="1"/>
<feature type="domain" description="CobN/magnesium chelatase" evidence="2">
    <location>
        <begin position="140"/>
        <end position="1248"/>
    </location>
</feature>
<name>A0A516H0Q9_9PROT</name>
<evidence type="ECO:0000313" key="4">
    <source>
        <dbReference type="Proteomes" id="UP000317496"/>
    </source>
</evidence>
<gene>
    <name evidence="3" type="primary">cobN</name>
    <name evidence="3" type="ORF">FNB15_07760</name>
</gene>
<dbReference type="RefSeq" id="WP_144068151.1">
    <property type="nucleotide sequence ID" value="NZ_CP041636.1"/>
</dbReference>
<dbReference type="OrthoDB" id="9757976at2"/>
<dbReference type="NCBIfam" id="TIGR02257">
    <property type="entry name" value="cobalto_cobN"/>
    <property type="match status" value="1"/>
</dbReference>
<sequence>MHLLNAIPGGTATTDGAVDLGQTPGDIVILSAADTELAALSSALSGLPDDFPRLRLANLLQLGHPYAVDLYVESVIQHARLVIVRLLGGQSYWTYGVERLSDLCRARGILLAFLPGDRQPDPGLDGFSTVDDGSRAALFDYFREGGIENLQNCLRRAAALIGHDEDPPPARPLPAAGIYWPGLHDPDLDSLRPQWNALHHGLRPVAAIVFYRALMQAGDLAAIDALVQALSAEGLNPLPIFVTSLKDRMSADIVGTLLDHALPDVILNATSFALGNPTGGDSGTDDPLGQCDCPVLQVVFATQPREDWATSTRGLNPRDLAIAVALPEIDGRIMTRAVAFKAEAQFDTRTECSIVRLQPDHGRCAYVARLACAWSRLGRLSPAERKIAVVMANYPNRDGRIGNGVGLDTPQSVVEVLRAMKDAGYELNALPVSGNRLIESLIEGVTNDFAALAGRRVRVVYPLALYRRFFETLPATIRAAVSARWGEPEDDPHIDAGPDGGNGFALPVLPLGNVVVMIQPARGYNIDPTRSYHDPDLVPPHHYFAAYAWLRESFGADAVIHFGKHGNLEWLPGKALALSEDCYPEAVFGALPQLYPFIVNDPGEGTQAKRRTSAVILDHLTPPLTRAEIYGDLAGLEQLVDEYYEAAGLDRRRLPLLAERIIAEARRLGLDADCDIQTGEATDSALLKLDNHLCDLKELQIRDGLHVYGVKPHGEQLIDLLVALVRLPRGDGKGGRASILRALSSDLGLNEPNRGFDPLGTDYAAVWEGPQPAVLADLAPGSWRSHGDTIERLEILAKQLVADRRLPDEGWTATKAVLQDIDYNLRGAVLGCGRAEIENLLRGLDSRFVPPGPSGAPTRGRPEVLPTGRNFYSLDARSLPTPTAWTLGWQSADALLQRHRQDHGEWPRAILLNAWGTANMRTGGDDIAQALALIGARPTWEPASGRVTGFEIVPPDLLDRPRIDVTLKISGFFRDAFPAQLALFDAASRAVQALDEPPEVNPLAERVKDEAAVMIGRGLTAEEAMRRAGYRVFGAQPGAYGAGLQAIIDEGGWTDTADLARAYIAWGGYAYGGNAEGIADAEVFTQRLSGIDTVVQNQDNREHDLLDSDDYYQFEGGAVAAVQYASGAAPAAYHNDHSRPEAPRILRLEEEIARVVRGRAANPKWIAGVKRHGYKGAFEIAATVDYLFAFAATTGLVRDHQFDALYDAYLADADTRAFLETNNPAGAREIAARFREAIRRGLWRPRANSTADTLDRMLAA</sequence>
<dbReference type="Pfam" id="PF02514">
    <property type="entry name" value="CobN-Mg_chel"/>
    <property type="match status" value="1"/>
</dbReference>
<reference evidence="3 4" key="1">
    <citation type="submission" date="2019-07" db="EMBL/GenBank/DDBJ databases">
        <title>Genome sequencing for Ferrovibrio sp. K5.</title>
        <authorList>
            <person name="Park S.-J."/>
        </authorList>
    </citation>
    <scope>NUCLEOTIDE SEQUENCE [LARGE SCALE GENOMIC DNA]</scope>
    <source>
        <strain evidence="3 4">K5</strain>
    </source>
</reference>
<dbReference type="GO" id="GO:0051116">
    <property type="term" value="F:cobaltochelatase activity"/>
    <property type="evidence" value="ECO:0007669"/>
    <property type="project" value="UniProtKB-UniRule"/>
</dbReference>
<proteinExistence type="predicted"/>
<dbReference type="PANTHER" id="PTHR44119">
    <property type="entry name" value="MAGNESIUM-CHELATASE SUBUNIT CHLH, CHLOROPLASTIC"/>
    <property type="match status" value="1"/>
</dbReference>
<dbReference type="GO" id="GO:0009236">
    <property type="term" value="P:cobalamin biosynthetic process"/>
    <property type="evidence" value="ECO:0007669"/>
    <property type="project" value="UniProtKB-UniRule"/>
</dbReference>
<evidence type="ECO:0000313" key="3">
    <source>
        <dbReference type="EMBL" id="QDO97170.1"/>
    </source>
</evidence>
<evidence type="ECO:0000256" key="1">
    <source>
        <dbReference type="NCBIfam" id="TIGR02257"/>
    </source>
</evidence>
<dbReference type="InterPro" id="IPR011953">
    <property type="entry name" value="Cobalto_CobN"/>
</dbReference>
<dbReference type="InterPro" id="IPR003672">
    <property type="entry name" value="CobN/Mg_chltase"/>
</dbReference>
<dbReference type="PANTHER" id="PTHR44119:SF4">
    <property type="entry name" value="AEROBIC COBALTOCHELATASE SUBUNIT COBN"/>
    <property type="match status" value="1"/>
</dbReference>
<keyword evidence="4" id="KW-1185">Reference proteome</keyword>
<dbReference type="KEGG" id="fer:FNB15_07760"/>
<dbReference type="CDD" id="cd10150">
    <property type="entry name" value="CobN_like"/>
    <property type="match status" value="1"/>
</dbReference>
<organism evidence="3 4">
    <name type="scientific">Ferrovibrio terrae</name>
    <dbReference type="NCBI Taxonomy" id="2594003"/>
    <lineage>
        <taxon>Bacteria</taxon>
        <taxon>Pseudomonadati</taxon>
        <taxon>Pseudomonadota</taxon>
        <taxon>Alphaproteobacteria</taxon>
        <taxon>Rhodospirillales</taxon>
        <taxon>Rhodospirillaceae</taxon>
        <taxon>Ferrovibrio</taxon>
    </lineage>
</organism>